<keyword evidence="2 4" id="KW-0238">DNA-binding</keyword>
<protein>
    <submittedName>
        <fullName evidence="6">TetR/AcrR family transcriptional regulator</fullName>
    </submittedName>
</protein>
<evidence type="ECO:0000313" key="7">
    <source>
        <dbReference type="Proteomes" id="UP000774570"/>
    </source>
</evidence>
<dbReference type="Gene3D" id="1.10.357.10">
    <property type="entry name" value="Tetracycline Repressor, domain 2"/>
    <property type="match status" value="1"/>
</dbReference>
<dbReference type="PROSITE" id="PS50977">
    <property type="entry name" value="HTH_TETR_2"/>
    <property type="match status" value="1"/>
</dbReference>
<dbReference type="SUPFAM" id="SSF48498">
    <property type="entry name" value="Tetracyclin repressor-like, C-terminal domain"/>
    <property type="match status" value="1"/>
</dbReference>
<dbReference type="EMBL" id="JAIBOA010000009">
    <property type="protein sequence ID" value="MBW8484023.1"/>
    <property type="molecule type" value="Genomic_DNA"/>
</dbReference>
<sequence length="187" mass="19701">MTEPRAPRADARRNRAILLDVAAEVVAEQGAQASLRDIARRAGVGMGTLYRHFATREELLGALLGARFDRLAARADALAAELPPLEALTAWLDEFTAGTTVYRGLAPSLMASADGDSPLKASCDAFREAGGRLLARAQASGDIRPDVDGGDLFALAGGVATVVDQSPVLAARRERLIELILGGLRAR</sequence>
<name>A0ABS7FUE8_9ACTN</name>
<evidence type="ECO:0000313" key="6">
    <source>
        <dbReference type="EMBL" id="MBW8484023.1"/>
    </source>
</evidence>
<comment type="caution">
    <text evidence="6">The sequence shown here is derived from an EMBL/GenBank/DDBJ whole genome shotgun (WGS) entry which is preliminary data.</text>
</comment>
<accession>A0ABS7FUE8</accession>
<keyword evidence="1" id="KW-0805">Transcription regulation</keyword>
<dbReference type="InterPro" id="IPR049445">
    <property type="entry name" value="TetR_SbtR-like_C"/>
</dbReference>
<dbReference type="InterPro" id="IPR001647">
    <property type="entry name" value="HTH_TetR"/>
</dbReference>
<dbReference type="InterPro" id="IPR036271">
    <property type="entry name" value="Tet_transcr_reg_TetR-rel_C_sf"/>
</dbReference>
<feature type="DNA-binding region" description="H-T-H motif" evidence="4">
    <location>
        <begin position="34"/>
        <end position="53"/>
    </location>
</feature>
<dbReference type="InterPro" id="IPR009057">
    <property type="entry name" value="Homeodomain-like_sf"/>
</dbReference>
<keyword evidence="7" id="KW-1185">Reference proteome</keyword>
<organism evidence="6 7">
    <name type="scientific">Actinomadura parmotrematis</name>
    <dbReference type="NCBI Taxonomy" id="2864039"/>
    <lineage>
        <taxon>Bacteria</taxon>
        <taxon>Bacillati</taxon>
        <taxon>Actinomycetota</taxon>
        <taxon>Actinomycetes</taxon>
        <taxon>Streptosporangiales</taxon>
        <taxon>Thermomonosporaceae</taxon>
        <taxon>Actinomadura</taxon>
    </lineage>
</organism>
<feature type="domain" description="HTH tetR-type" evidence="5">
    <location>
        <begin position="12"/>
        <end position="71"/>
    </location>
</feature>
<dbReference type="RefSeq" id="WP_220167248.1">
    <property type="nucleotide sequence ID" value="NZ_JAIBOA010000009.1"/>
</dbReference>
<evidence type="ECO:0000256" key="3">
    <source>
        <dbReference type="ARBA" id="ARBA00023163"/>
    </source>
</evidence>
<evidence type="ECO:0000256" key="2">
    <source>
        <dbReference type="ARBA" id="ARBA00023125"/>
    </source>
</evidence>
<keyword evidence="3" id="KW-0804">Transcription</keyword>
<dbReference type="Pfam" id="PF21597">
    <property type="entry name" value="TetR_C_43"/>
    <property type="match status" value="1"/>
</dbReference>
<dbReference type="PRINTS" id="PR00455">
    <property type="entry name" value="HTHTETR"/>
</dbReference>
<dbReference type="SUPFAM" id="SSF46689">
    <property type="entry name" value="Homeodomain-like"/>
    <property type="match status" value="1"/>
</dbReference>
<evidence type="ECO:0000256" key="4">
    <source>
        <dbReference type="PROSITE-ProRule" id="PRU00335"/>
    </source>
</evidence>
<gene>
    <name evidence="6" type="ORF">K1Y72_16670</name>
</gene>
<reference evidence="6 7" key="1">
    <citation type="submission" date="2021-07" db="EMBL/GenBank/DDBJ databases">
        <title>Actinomadura sp. PM05-2 isolated from lichen.</title>
        <authorList>
            <person name="Somphong A."/>
            <person name="Phongsopitanun W."/>
            <person name="Tanasupawat S."/>
            <person name="Peongsungnone V."/>
        </authorList>
    </citation>
    <scope>NUCLEOTIDE SEQUENCE [LARGE SCALE GENOMIC DNA]</scope>
    <source>
        <strain evidence="6 7">PM05-2</strain>
    </source>
</reference>
<dbReference type="PANTHER" id="PTHR30055:SF234">
    <property type="entry name" value="HTH-TYPE TRANSCRIPTIONAL REGULATOR BETI"/>
    <property type="match status" value="1"/>
</dbReference>
<dbReference type="Pfam" id="PF00440">
    <property type="entry name" value="TetR_N"/>
    <property type="match status" value="1"/>
</dbReference>
<dbReference type="InterPro" id="IPR050109">
    <property type="entry name" value="HTH-type_TetR-like_transc_reg"/>
</dbReference>
<dbReference type="PANTHER" id="PTHR30055">
    <property type="entry name" value="HTH-TYPE TRANSCRIPTIONAL REGULATOR RUTR"/>
    <property type="match status" value="1"/>
</dbReference>
<dbReference type="Proteomes" id="UP000774570">
    <property type="component" value="Unassembled WGS sequence"/>
</dbReference>
<evidence type="ECO:0000256" key="1">
    <source>
        <dbReference type="ARBA" id="ARBA00023015"/>
    </source>
</evidence>
<evidence type="ECO:0000259" key="5">
    <source>
        <dbReference type="PROSITE" id="PS50977"/>
    </source>
</evidence>
<proteinExistence type="predicted"/>